<reference evidence="1" key="2">
    <citation type="submission" date="2016-06" db="EMBL/GenBank/DDBJ databases">
        <title>The genome of a short-lived fish provides insights into sex chromosome evolution and the genetic control of aging.</title>
        <authorList>
            <person name="Reichwald K."/>
            <person name="Felder M."/>
            <person name="Petzold A."/>
            <person name="Koch P."/>
            <person name="Groth M."/>
            <person name="Platzer M."/>
        </authorList>
    </citation>
    <scope>NUCLEOTIDE SEQUENCE</scope>
    <source>
        <tissue evidence="1">Brain</tissue>
    </source>
</reference>
<dbReference type="GO" id="GO:0016301">
    <property type="term" value="F:kinase activity"/>
    <property type="evidence" value="ECO:0007669"/>
    <property type="project" value="UniProtKB-KW"/>
</dbReference>
<keyword evidence="1" id="KW-0418">Kinase</keyword>
<sequence>RVISDTTVSIRSNNSSDVERLTSRPWWHLMASENEEPLHLVTSPTWPPLLWTAESCGHTRASYISTLAWDGCMSNL</sequence>
<reference evidence="1" key="1">
    <citation type="submission" date="2016-05" db="EMBL/GenBank/DDBJ databases">
        <authorList>
            <person name="Lavstsen T."/>
            <person name="Jespersen J.S."/>
        </authorList>
    </citation>
    <scope>NUCLEOTIDE SEQUENCE</scope>
    <source>
        <tissue evidence="1">Brain</tissue>
    </source>
</reference>
<organism evidence="1">
    <name type="scientific">Nothobranchius kuhntae</name>
    <name type="common">Beira killifish</name>
    <dbReference type="NCBI Taxonomy" id="321403"/>
    <lineage>
        <taxon>Eukaryota</taxon>
        <taxon>Metazoa</taxon>
        <taxon>Chordata</taxon>
        <taxon>Craniata</taxon>
        <taxon>Vertebrata</taxon>
        <taxon>Euteleostomi</taxon>
        <taxon>Actinopterygii</taxon>
        <taxon>Neopterygii</taxon>
        <taxon>Teleostei</taxon>
        <taxon>Neoteleostei</taxon>
        <taxon>Acanthomorphata</taxon>
        <taxon>Ovalentaria</taxon>
        <taxon>Atherinomorphae</taxon>
        <taxon>Cyprinodontiformes</taxon>
        <taxon>Nothobranchiidae</taxon>
        <taxon>Nothobranchius</taxon>
    </lineage>
</organism>
<name>A0A1A8IKX6_NOTKU</name>
<protein>
    <submittedName>
        <fullName evidence="1">Kinase non-catalytic C-lobe domain (KIND) containing 1</fullName>
    </submittedName>
</protein>
<accession>A0A1A8IKX6</accession>
<keyword evidence="1" id="KW-0808">Transferase</keyword>
<feature type="non-terminal residue" evidence="1">
    <location>
        <position position="1"/>
    </location>
</feature>
<dbReference type="EMBL" id="HAED01011507">
    <property type="protein sequence ID" value="SBQ97849.1"/>
    <property type="molecule type" value="Transcribed_RNA"/>
</dbReference>
<proteinExistence type="predicted"/>
<dbReference type="AlphaFoldDB" id="A0A1A8IKX6"/>
<gene>
    <name evidence="1" type="primary">KNDC1</name>
</gene>
<evidence type="ECO:0000313" key="1">
    <source>
        <dbReference type="EMBL" id="SBQ97849.1"/>
    </source>
</evidence>